<dbReference type="EMBL" id="CP036432">
    <property type="protein sequence ID" value="QDV86282.1"/>
    <property type="molecule type" value="Genomic_DNA"/>
</dbReference>
<gene>
    <name evidence="2" type="ORF">TBK1r_53010</name>
</gene>
<keyword evidence="3" id="KW-1185">Reference proteome</keyword>
<feature type="compositionally biased region" description="Polar residues" evidence="1">
    <location>
        <begin position="146"/>
        <end position="164"/>
    </location>
</feature>
<sequence>MHTAKRCHNKARSREAHSGWGRRGQGNPSGVQQTARHNPGCANGGVNQANRVALFNPVGVGGLLATGTWGARARPQALMWHAAGVRAAGAVAARESFPQCGTARNSSVIQSTSQGILGSLTLSLGTKRIVVVSGRARALRSVNAYSTQKPARSRRSANACSPSHSPEVVAATTSQYPTANSGLFTGLRFDVLRRTIGRQNVPQFAINNLVVKRSSCLFIAQNV</sequence>
<feature type="compositionally biased region" description="Polar residues" evidence="1">
    <location>
        <begin position="26"/>
        <end position="36"/>
    </location>
</feature>
<accession>A0ABX5XXL3</accession>
<dbReference type="Proteomes" id="UP000318081">
    <property type="component" value="Chromosome"/>
</dbReference>
<evidence type="ECO:0000256" key="1">
    <source>
        <dbReference type="SAM" id="MobiDB-lite"/>
    </source>
</evidence>
<feature type="region of interest" description="Disordered" evidence="1">
    <location>
        <begin position="146"/>
        <end position="165"/>
    </location>
</feature>
<evidence type="ECO:0000313" key="3">
    <source>
        <dbReference type="Proteomes" id="UP000318081"/>
    </source>
</evidence>
<feature type="region of interest" description="Disordered" evidence="1">
    <location>
        <begin position="1"/>
        <end position="43"/>
    </location>
</feature>
<name>A0ABX5XXL3_9BACT</name>
<evidence type="ECO:0000313" key="2">
    <source>
        <dbReference type="EMBL" id="QDV86282.1"/>
    </source>
</evidence>
<protein>
    <submittedName>
        <fullName evidence="2">Uncharacterized protein</fullName>
    </submittedName>
</protein>
<reference evidence="2 3" key="1">
    <citation type="submission" date="2019-02" db="EMBL/GenBank/DDBJ databases">
        <title>Deep-cultivation of Planctomycetes and their phenomic and genomic characterization uncovers novel biology.</title>
        <authorList>
            <person name="Wiegand S."/>
            <person name="Jogler M."/>
            <person name="Boedeker C."/>
            <person name="Pinto D."/>
            <person name="Vollmers J."/>
            <person name="Rivas-Marin E."/>
            <person name="Kohn T."/>
            <person name="Peeters S.H."/>
            <person name="Heuer A."/>
            <person name="Rast P."/>
            <person name="Oberbeckmann S."/>
            <person name="Bunk B."/>
            <person name="Jeske O."/>
            <person name="Meyerdierks A."/>
            <person name="Storesund J.E."/>
            <person name="Kallscheuer N."/>
            <person name="Luecker S."/>
            <person name="Lage O.M."/>
            <person name="Pohl T."/>
            <person name="Merkel B.J."/>
            <person name="Hornburger P."/>
            <person name="Mueller R.-W."/>
            <person name="Bruemmer F."/>
            <person name="Labrenz M."/>
            <person name="Spormann A.M."/>
            <person name="Op den Camp H."/>
            <person name="Overmann J."/>
            <person name="Amann R."/>
            <person name="Jetten M.S.M."/>
            <person name="Mascher T."/>
            <person name="Medema M.H."/>
            <person name="Devos D.P."/>
            <person name="Kaster A.-K."/>
            <person name="Ovreas L."/>
            <person name="Rohde M."/>
            <person name="Galperin M.Y."/>
            <person name="Jogler C."/>
        </authorList>
    </citation>
    <scope>NUCLEOTIDE SEQUENCE [LARGE SCALE GENOMIC DNA]</scope>
    <source>
        <strain evidence="2 3">TBK1r</strain>
    </source>
</reference>
<organism evidence="2 3">
    <name type="scientific">Stieleria magnilauensis</name>
    <dbReference type="NCBI Taxonomy" id="2527963"/>
    <lineage>
        <taxon>Bacteria</taxon>
        <taxon>Pseudomonadati</taxon>
        <taxon>Planctomycetota</taxon>
        <taxon>Planctomycetia</taxon>
        <taxon>Pirellulales</taxon>
        <taxon>Pirellulaceae</taxon>
        <taxon>Stieleria</taxon>
    </lineage>
</organism>
<feature type="compositionally biased region" description="Basic residues" evidence="1">
    <location>
        <begin position="1"/>
        <end position="11"/>
    </location>
</feature>
<proteinExistence type="predicted"/>